<dbReference type="InterPro" id="IPR036388">
    <property type="entry name" value="WH-like_DNA-bd_sf"/>
</dbReference>
<keyword evidence="3" id="KW-0804">Transcription</keyword>
<evidence type="ECO:0000256" key="2">
    <source>
        <dbReference type="ARBA" id="ARBA00023125"/>
    </source>
</evidence>
<dbReference type="PANTHER" id="PTHR33204">
    <property type="entry name" value="TRANSCRIPTIONAL REGULATOR, MARR FAMILY"/>
    <property type="match status" value="1"/>
</dbReference>
<name>A0A243QC97_9ACTN</name>
<reference evidence="5 6" key="1">
    <citation type="submission" date="2017-05" db="EMBL/GenBank/DDBJ databases">
        <title>Biotechnological potential of actinobacteria isolated from South African environments.</title>
        <authorList>
            <person name="Le Roes-Hill M."/>
            <person name="Prins A."/>
            <person name="Durrell K.A."/>
        </authorList>
    </citation>
    <scope>NUCLEOTIDE SEQUENCE [LARGE SCALE GENOMIC DNA]</scope>
    <source>
        <strain evidence="5">BS2</strain>
    </source>
</reference>
<dbReference type="SUPFAM" id="SSF46785">
    <property type="entry name" value="Winged helix' DNA-binding domain"/>
    <property type="match status" value="1"/>
</dbReference>
<dbReference type="AlphaFoldDB" id="A0A243QC97"/>
<dbReference type="InterPro" id="IPR002577">
    <property type="entry name" value="HTH_HxlR"/>
</dbReference>
<evidence type="ECO:0000313" key="6">
    <source>
        <dbReference type="Proteomes" id="UP000194632"/>
    </source>
</evidence>
<comment type="caution">
    <text evidence="5">The sequence shown here is derived from an EMBL/GenBank/DDBJ whole genome shotgun (WGS) entry which is preliminary data.</text>
</comment>
<dbReference type="EMBL" id="NGFO01000007">
    <property type="protein sequence ID" value="OUC79360.1"/>
    <property type="molecule type" value="Genomic_DNA"/>
</dbReference>
<keyword evidence="6" id="KW-1185">Reference proteome</keyword>
<dbReference type="OrthoDB" id="5183359at2"/>
<keyword evidence="2" id="KW-0238">DNA-binding</keyword>
<evidence type="ECO:0000256" key="1">
    <source>
        <dbReference type="ARBA" id="ARBA00023015"/>
    </source>
</evidence>
<evidence type="ECO:0000259" key="4">
    <source>
        <dbReference type="PROSITE" id="PS51118"/>
    </source>
</evidence>
<dbReference type="Proteomes" id="UP000194632">
    <property type="component" value="Unassembled WGS sequence"/>
</dbReference>
<dbReference type="Gene3D" id="1.10.10.10">
    <property type="entry name" value="Winged helix-like DNA-binding domain superfamily/Winged helix DNA-binding domain"/>
    <property type="match status" value="1"/>
</dbReference>
<feature type="domain" description="HTH hxlR-type" evidence="4">
    <location>
        <begin position="19"/>
        <end position="118"/>
    </location>
</feature>
<gene>
    <name evidence="5" type="ORF">CA982_07815</name>
</gene>
<evidence type="ECO:0000313" key="5">
    <source>
        <dbReference type="EMBL" id="OUC79360.1"/>
    </source>
</evidence>
<protein>
    <submittedName>
        <fullName evidence="5">Transcriptional regulator</fullName>
    </submittedName>
</protein>
<sequence>MMHLKGPLADRDSWEASGCSIAKAIDLVGTRSAILILREAFYGATRFDQFSRRVGITDAVASSRLRELTEAGIFTKVPYREAGQRERFEYQLTDKGRDLFPVVMSLMQWGNDHLQPGGAPLTVTDTEQGPVRVGVVPEHTALLAPEDVEVRVARRARPTPRRSERSR</sequence>
<dbReference type="Pfam" id="PF01638">
    <property type="entry name" value="HxlR"/>
    <property type="match status" value="1"/>
</dbReference>
<accession>A0A243QC97</accession>
<proteinExistence type="predicted"/>
<dbReference type="GO" id="GO:0003677">
    <property type="term" value="F:DNA binding"/>
    <property type="evidence" value="ECO:0007669"/>
    <property type="project" value="UniProtKB-KW"/>
</dbReference>
<evidence type="ECO:0000256" key="3">
    <source>
        <dbReference type="ARBA" id="ARBA00023163"/>
    </source>
</evidence>
<dbReference type="PANTHER" id="PTHR33204:SF18">
    <property type="entry name" value="TRANSCRIPTIONAL REGULATORY PROTEIN"/>
    <property type="match status" value="1"/>
</dbReference>
<dbReference type="PROSITE" id="PS51118">
    <property type="entry name" value="HTH_HXLR"/>
    <property type="match status" value="1"/>
</dbReference>
<dbReference type="STRING" id="417102.CA982_07815"/>
<organism evidence="5 6">
    <name type="scientific">Gordonia lacunae</name>
    <dbReference type="NCBI Taxonomy" id="417102"/>
    <lineage>
        <taxon>Bacteria</taxon>
        <taxon>Bacillati</taxon>
        <taxon>Actinomycetota</taxon>
        <taxon>Actinomycetes</taxon>
        <taxon>Mycobacteriales</taxon>
        <taxon>Gordoniaceae</taxon>
        <taxon>Gordonia</taxon>
    </lineage>
</organism>
<dbReference type="RefSeq" id="WP_086534775.1">
    <property type="nucleotide sequence ID" value="NZ_NGFO01000007.1"/>
</dbReference>
<dbReference type="InterPro" id="IPR036390">
    <property type="entry name" value="WH_DNA-bd_sf"/>
</dbReference>
<keyword evidence="1" id="KW-0805">Transcription regulation</keyword>